<evidence type="ECO:0000313" key="2">
    <source>
        <dbReference type="EMBL" id="APA12019.1"/>
    </source>
</evidence>
<feature type="region of interest" description="Disordered" evidence="1">
    <location>
        <begin position="1"/>
        <end position="82"/>
    </location>
</feature>
<evidence type="ECO:0000313" key="3">
    <source>
        <dbReference type="Proteomes" id="UP000177798"/>
    </source>
</evidence>
<reference evidence="3" key="1">
    <citation type="journal article" date="2017" name="Genome Biol. Evol.">
        <title>The complete genome sequence of the phytopathogenic fungus Sclerotinia sclerotiorum reveals insights into the genome architecture of broad host range pathogens.</title>
        <authorList>
            <person name="Derbyshire M."/>
            <person name="Denton-Giles M."/>
            <person name="Hegedus D."/>
            <person name="Seifbarghy S."/>
            <person name="Rollins J."/>
            <person name="van Kan J."/>
            <person name="Seidl M.F."/>
            <person name="Faino L."/>
            <person name="Mbengue M."/>
            <person name="Navaud O."/>
            <person name="Raffaele S."/>
            <person name="Hammond-Kosack K."/>
            <person name="Heard S."/>
            <person name="Oliver R."/>
        </authorList>
    </citation>
    <scope>NUCLEOTIDE SEQUENCE [LARGE SCALE GENOMIC DNA]</scope>
    <source>
        <strain evidence="3">ATCC 18683 / 1980 / Ss-1</strain>
    </source>
</reference>
<protein>
    <submittedName>
        <fullName evidence="2">Uncharacterized protein</fullName>
    </submittedName>
</protein>
<sequence length="370" mass="41040">MNSAIDSRTPPPRLVDIKSTRPLSMGPPSSINPRLLSRRQTSRSHNHGLIDAVPELRRVNSSGTKSRVKMTPHQPSSQIYGFSDTIPPQHERETMKDLSDFLISYDPPAHNLVAPPQATLRKKFGLLRRKWKREPKPNQFLKLPDTAIAAKTRQGVQYIAISIPLEYDYLGKMQIPPEPPSGFERAPTLDRMPAVVYKPVHGVRQSMTTPLDPPVLEGKTSISKRSTWGPGTLTKVITKPGSEEIVLQNGYIQRTSQVYTPTGSIYNDALETRPRPHSPKTIPTPVSPLKVSLTVDCRANSLSSVSRLIVWRNRSNGPLRVVNRTPSPDVKPTHQTHKVVKSISTIHSIATTGTGIRQSLKSTPDSINTN</sequence>
<dbReference type="VEuPathDB" id="FungiDB:sscle_08g067890"/>
<accession>A0A1D9QAV7</accession>
<dbReference type="Proteomes" id="UP000177798">
    <property type="component" value="Chromosome 8"/>
</dbReference>
<dbReference type="EMBL" id="CP017821">
    <property type="protein sequence ID" value="APA12019.1"/>
    <property type="molecule type" value="Genomic_DNA"/>
</dbReference>
<feature type="compositionally biased region" description="Basic residues" evidence="1">
    <location>
        <begin position="36"/>
        <end position="46"/>
    </location>
</feature>
<name>A0A1D9QAV7_SCLS1</name>
<proteinExistence type="predicted"/>
<dbReference type="AlphaFoldDB" id="A0A1D9QAV7"/>
<evidence type="ECO:0000256" key="1">
    <source>
        <dbReference type="SAM" id="MobiDB-lite"/>
    </source>
</evidence>
<dbReference type="OrthoDB" id="5417386at2759"/>
<gene>
    <name evidence="2" type="ORF">sscle_08g067890</name>
</gene>
<organism evidence="2 3">
    <name type="scientific">Sclerotinia sclerotiorum (strain ATCC 18683 / 1980 / Ss-1)</name>
    <name type="common">White mold</name>
    <name type="synonym">Whetzelinia sclerotiorum</name>
    <dbReference type="NCBI Taxonomy" id="665079"/>
    <lineage>
        <taxon>Eukaryota</taxon>
        <taxon>Fungi</taxon>
        <taxon>Dikarya</taxon>
        <taxon>Ascomycota</taxon>
        <taxon>Pezizomycotina</taxon>
        <taxon>Leotiomycetes</taxon>
        <taxon>Helotiales</taxon>
        <taxon>Sclerotiniaceae</taxon>
        <taxon>Sclerotinia</taxon>
    </lineage>
</organism>